<name>A0ABW5G1Z3_9PSEU</name>
<evidence type="ECO:0000256" key="2">
    <source>
        <dbReference type="ARBA" id="ARBA00023172"/>
    </source>
</evidence>
<dbReference type="InterPro" id="IPR009187">
    <property type="entry name" value="Prok_Ku"/>
</dbReference>
<organism evidence="6 7">
    <name type="scientific">Amycolatopsis pigmentata</name>
    <dbReference type="NCBI Taxonomy" id="450801"/>
    <lineage>
        <taxon>Bacteria</taxon>
        <taxon>Bacillati</taxon>
        <taxon>Actinomycetota</taxon>
        <taxon>Actinomycetes</taxon>
        <taxon>Pseudonocardiales</taxon>
        <taxon>Pseudonocardiaceae</taxon>
        <taxon>Amycolatopsis</taxon>
    </lineage>
</organism>
<dbReference type="Gene3D" id="2.40.290.10">
    <property type="match status" value="1"/>
</dbReference>
<keyword evidence="2 3" id="KW-0233">DNA recombination</keyword>
<dbReference type="EMBL" id="JBHUKR010000021">
    <property type="protein sequence ID" value="MFD2421323.1"/>
    <property type="molecule type" value="Genomic_DNA"/>
</dbReference>
<dbReference type="HAMAP" id="MF_01875">
    <property type="entry name" value="Prokaryotic_Ku"/>
    <property type="match status" value="1"/>
</dbReference>
<keyword evidence="3" id="KW-0234">DNA repair</keyword>
<dbReference type="PANTHER" id="PTHR41251:SF1">
    <property type="entry name" value="NON-HOMOLOGOUS END JOINING PROTEIN KU"/>
    <property type="match status" value="1"/>
</dbReference>
<reference evidence="7" key="1">
    <citation type="journal article" date="2019" name="Int. J. Syst. Evol. Microbiol.">
        <title>The Global Catalogue of Microorganisms (GCM) 10K type strain sequencing project: providing services to taxonomists for standard genome sequencing and annotation.</title>
        <authorList>
            <consortium name="The Broad Institute Genomics Platform"/>
            <consortium name="The Broad Institute Genome Sequencing Center for Infectious Disease"/>
            <person name="Wu L."/>
            <person name="Ma J."/>
        </authorList>
    </citation>
    <scope>NUCLEOTIDE SEQUENCE [LARGE SCALE GENOMIC DNA]</scope>
    <source>
        <strain evidence="7">CGMCC 4.7645</strain>
    </source>
</reference>
<dbReference type="PIRSF" id="PIRSF006493">
    <property type="entry name" value="Prok_Ku"/>
    <property type="match status" value="1"/>
</dbReference>
<dbReference type="PANTHER" id="PTHR41251">
    <property type="entry name" value="NON-HOMOLOGOUS END JOINING PROTEIN KU"/>
    <property type="match status" value="1"/>
</dbReference>
<comment type="similarity">
    <text evidence="3">Belongs to the prokaryotic Ku family.</text>
</comment>
<dbReference type="Proteomes" id="UP001597417">
    <property type="component" value="Unassembled WGS sequence"/>
</dbReference>
<dbReference type="RefSeq" id="WP_378269823.1">
    <property type="nucleotide sequence ID" value="NZ_JBHUKR010000021.1"/>
</dbReference>
<comment type="function">
    <text evidence="3">With LigD forms a non-homologous end joining (NHEJ) DNA repair enzyme, which repairs dsDNA breaks with reduced fidelity. Binds linear dsDNA with 5'- and 3'- overhangs but not closed circular dsDNA nor ssDNA. Recruits and stimulates the ligase activity of LigD.</text>
</comment>
<dbReference type="NCBIfam" id="TIGR02772">
    <property type="entry name" value="Ku_bact"/>
    <property type="match status" value="1"/>
</dbReference>
<gene>
    <name evidence="3" type="primary">ku</name>
    <name evidence="6" type="ORF">ACFSXZ_33835</name>
</gene>
<dbReference type="SUPFAM" id="SSF100939">
    <property type="entry name" value="SPOC domain-like"/>
    <property type="match status" value="1"/>
</dbReference>
<feature type="compositionally biased region" description="Basic residues" evidence="4">
    <location>
        <begin position="279"/>
        <end position="295"/>
    </location>
</feature>
<comment type="subunit">
    <text evidence="3">Homodimer. Interacts with LigD.</text>
</comment>
<keyword evidence="1 3" id="KW-0238">DNA-binding</keyword>
<comment type="caution">
    <text evidence="6">The sequence shown here is derived from an EMBL/GenBank/DDBJ whole genome shotgun (WGS) entry which is preliminary data.</text>
</comment>
<feature type="domain" description="Ku" evidence="5">
    <location>
        <begin position="52"/>
        <end position="180"/>
    </location>
</feature>
<protein>
    <recommendedName>
        <fullName evidence="3">Non-homologous end joining protein Ku</fullName>
    </recommendedName>
</protein>
<evidence type="ECO:0000259" key="5">
    <source>
        <dbReference type="SMART" id="SM00559"/>
    </source>
</evidence>
<keyword evidence="7" id="KW-1185">Reference proteome</keyword>
<evidence type="ECO:0000256" key="3">
    <source>
        <dbReference type="HAMAP-Rule" id="MF_01875"/>
    </source>
</evidence>
<proteinExistence type="inferred from homology"/>
<sequence length="295" mass="32076">MRTVWKGTIGLGASAIPVKAYSATEDHGTPLHQLHSTDGGRVRQKRVCELDGAEIPPGEMGKGYTLPGGDVVVLTDDELAALPLPTAQSMEVLGFAPPGQIDPVYFIKSYYLEPEVSATKPYVLLAEALQQAGRVAIVKVTIRQREMLGALRVRDQVIMLDTLHWPTEIRRPDFPFLHEDVDIRLTHLRAAANLIENLSNDFEPATYSDSYSAALAALIEAKVEGREVLRPTAAIQDEGVEKLLEALQSGAQERTDTDAERAVEKAKDAADKAASSRSSARKAAAKSRSAPKSRR</sequence>
<dbReference type="InterPro" id="IPR006164">
    <property type="entry name" value="DNA_bd_Ku70/Ku80"/>
</dbReference>
<feature type="region of interest" description="Disordered" evidence="4">
    <location>
        <begin position="249"/>
        <end position="295"/>
    </location>
</feature>
<accession>A0ABW5G1Z3</accession>
<feature type="compositionally biased region" description="Basic and acidic residues" evidence="4">
    <location>
        <begin position="253"/>
        <end position="271"/>
    </location>
</feature>
<evidence type="ECO:0000313" key="6">
    <source>
        <dbReference type="EMBL" id="MFD2421323.1"/>
    </source>
</evidence>
<evidence type="ECO:0000256" key="4">
    <source>
        <dbReference type="SAM" id="MobiDB-lite"/>
    </source>
</evidence>
<evidence type="ECO:0000313" key="7">
    <source>
        <dbReference type="Proteomes" id="UP001597417"/>
    </source>
</evidence>
<evidence type="ECO:0000256" key="1">
    <source>
        <dbReference type="ARBA" id="ARBA00023125"/>
    </source>
</evidence>
<dbReference type="Pfam" id="PF02735">
    <property type="entry name" value="Ku"/>
    <property type="match status" value="1"/>
</dbReference>
<keyword evidence="3" id="KW-0227">DNA damage</keyword>
<dbReference type="InterPro" id="IPR016194">
    <property type="entry name" value="SPOC-like_C_dom_sf"/>
</dbReference>
<dbReference type="SMART" id="SM00559">
    <property type="entry name" value="Ku78"/>
    <property type="match status" value="1"/>
</dbReference>